<name>A0A0S4R047_9ACTN</name>
<organism evidence="4 5">
    <name type="scientific">Parafrankia irregularis</name>
    <dbReference type="NCBI Taxonomy" id="795642"/>
    <lineage>
        <taxon>Bacteria</taxon>
        <taxon>Bacillati</taxon>
        <taxon>Actinomycetota</taxon>
        <taxon>Actinomycetes</taxon>
        <taxon>Frankiales</taxon>
        <taxon>Frankiaceae</taxon>
        <taxon>Parafrankia</taxon>
    </lineage>
</organism>
<keyword evidence="2" id="KW-1133">Transmembrane helix</keyword>
<keyword evidence="2" id="KW-0472">Membrane</keyword>
<feature type="region of interest" description="Disordered" evidence="1">
    <location>
        <begin position="244"/>
        <end position="438"/>
    </location>
</feature>
<sequence length="623" mass="62845">MPGIILRHRRYDAGAGEVWAGRVEQLGADVTVRYVRLPADPLVRAEALGEIRRQLDVRHPHLVSVTDAIRTADGLAVVAEPVPETVSLSRLLAARGRLEPGEVVTIGLPVAQALAAAHGAGLVHGELTALDILLEPNGRPVLAGVGVAALTSPGGSSADDVHDLAELLLGAMSQATGPDAAAVAVAVAMALIDDPLRRPSAAELAAGLARSATPLPIRMTGVSPGGSVGSEIELASDPWIDEAEPAADAGDDLDDDRDPWATGPEWQAGHRHTARAQGGDGEVAGGDGAGGRLLPPPGGDPSEAAVPDVWAGGGADAAWQEPGEPASPPSEGIAAGTAAGESAGTPPGPGPGVGAGAASGRTQPRDGRTAPSDPSELVGSLHPVGRDRRGGKAVRRGGRSATPAPSAARRAGRASGRVRGGARGGPAGRSGRSGRGGRNRLLLPAIGCVGLVAVVIAVVLMNGGSDRAETRGAPAAGGGGGQDPSATPVNGRSPEQAWRAVLEELNVARSRAFERADLTALDAADAPDSAALRTDQATVRTLLEKGAHSSPVRIQIIDLEIQLERADQVVLRVTESVEAYNFLNAAGAVLASEPGSPESIKILTLWRTSGGWRLAGSESVAPG</sequence>
<dbReference type="Pfam" id="PF07714">
    <property type="entry name" value="PK_Tyr_Ser-Thr"/>
    <property type="match status" value="1"/>
</dbReference>
<dbReference type="AlphaFoldDB" id="A0A0S4R047"/>
<keyword evidence="2" id="KW-0812">Transmembrane</keyword>
<keyword evidence="5" id="KW-1185">Reference proteome</keyword>
<feature type="compositionally biased region" description="Low complexity" evidence="1">
    <location>
        <begin position="399"/>
        <end position="417"/>
    </location>
</feature>
<feature type="domain" description="Protein kinase" evidence="3">
    <location>
        <begin position="4"/>
        <end position="261"/>
    </location>
</feature>
<dbReference type="SUPFAM" id="SSF56112">
    <property type="entry name" value="Protein kinase-like (PK-like)"/>
    <property type="match status" value="1"/>
</dbReference>
<dbReference type="RefSeq" id="WP_242666523.1">
    <property type="nucleotide sequence ID" value="NZ_FAOZ01000035.1"/>
</dbReference>
<evidence type="ECO:0000313" key="5">
    <source>
        <dbReference type="Proteomes" id="UP000198802"/>
    </source>
</evidence>
<dbReference type="Proteomes" id="UP000198802">
    <property type="component" value="Unassembled WGS sequence"/>
</dbReference>
<evidence type="ECO:0000313" key="4">
    <source>
        <dbReference type="EMBL" id="CUU60106.1"/>
    </source>
</evidence>
<dbReference type="InterPro" id="IPR001245">
    <property type="entry name" value="Ser-Thr/Tyr_kinase_cat_dom"/>
</dbReference>
<protein>
    <submittedName>
        <fullName evidence="4">Protein kinase domain-containing protein</fullName>
    </submittedName>
</protein>
<keyword evidence="4" id="KW-0418">Kinase</keyword>
<dbReference type="GO" id="GO:0004672">
    <property type="term" value="F:protein kinase activity"/>
    <property type="evidence" value="ECO:0007669"/>
    <property type="project" value="InterPro"/>
</dbReference>
<gene>
    <name evidence="4" type="ORF">Ga0074812_13548</name>
</gene>
<accession>A0A0S4R047</accession>
<evidence type="ECO:0000259" key="3">
    <source>
        <dbReference type="PROSITE" id="PS50011"/>
    </source>
</evidence>
<dbReference type="GO" id="GO:0005524">
    <property type="term" value="F:ATP binding"/>
    <property type="evidence" value="ECO:0007669"/>
    <property type="project" value="InterPro"/>
</dbReference>
<feature type="compositionally biased region" description="Low complexity" evidence="1">
    <location>
        <begin position="300"/>
        <end position="345"/>
    </location>
</feature>
<feature type="compositionally biased region" description="Gly residues" evidence="1">
    <location>
        <begin position="418"/>
        <end position="436"/>
    </location>
</feature>
<feature type="compositionally biased region" description="Gly residues" evidence="1">
    <location>
        <begin position="278"/>
        <end position="291"/>
    </location>
</feature>
<feature type="transmembrane region" description="Helical" evidence="2">
    <location>
        <begin position="441"/>
        <end position="461"/>
    </location>
</feature>
<dbReference type="InterPro" id="IPR000719">
    <property type="entry name" value="Prot_kinase_dom"/>
</dbReference>
<dbReference type="Gene3D" id="1.10.510.10">
    <property type="entry name" value="Transferase(Phosphotransferase) domain 1"/>
    <property type="match status" value="1"/>
</dbReference>
<evidence type="ECO:0000256" key="2">
    <source>
        <dbReference type="SAM" id="Phobius"/>
    </source>
</evidence>
<dbReference type="EMBL" id="FAOZ01000035">
    <property type="protein sequence ID" value="CUU60106.1"/>
    <property type="molecule type" value="Genomic_DNA"/>
</dbReference>
<dbReference type="SMART" id="SM00220">
    <property type="entry name" value="S_TKc"/>
    <property type="match status" value="1"/>
</dbReference>
<feature type="region of interest" description="Disordered" evidence="1">
    <location>
        <begin position="470"/>
        <end position="493"/>
    </location>
</feature>
<keyword evidence="4" id="KW-0808">Transferase</keyword>
<reference evidence="5" key="1">
    <citation type="submission" date="2015-11" db="EMBL/GenBank/DDBJ databases">
        <authorList>
            <person name="Varghese N."/>
        </authorList>
    </citation>
    <scope>NUCLEOTIDE SEQUENCE [LARGE SCALE GENOMIC DNA]</scope>
    <source>
        <strain evidence="5">DSM 45899</strain>
    </source>
</reference>
<dbReference type="PROSITE" id="PS50011">
    <property type="entry name" value="PROTEIN_KINASE_DOM"/>
    <property type="match status" value="1"/>
</dbReference>
<proteinExistence type="predicted"/>
<feature type="compositionally biased region" description="Acidic residues" evidence="1">
    <location>
        <begin position="244"/>
        <end position="257"/>
    </location>
</feature>
<dbReference type="InterPro" id="IPR011009">
    <property type="entry name" value="Kinase-like_dom_sf"/>
</dbReference>
<evidence type="ECO:0000256" key="1">
    <source>
        <dbReference type="SAM" id="MobiDB-lite"/>
    </source>
</evidence>